<evidence type="ECO:0000313" key="1">
    <source>
        <dbReference type="EMBL" id="KUG18516.1"/>
    </source>
</evidence>
<reference evidence="1" key="1">
    <citation type="journal article" date="2015" name="Proc. Natl. Acad. Sci. U.S.A.">
        <title>Networks of energetic and metabolic interactions define dynamics in microbial communities.</title>
        <authorList>
            <person name="Embree M."/>
            <person name="Liu J.K."/>
            <person name="Al-Bassam M.M."/>
            <person name="Zengler K."/>
        </authorList>
    </citation>
    <scope>NUCLEOTIDE SEQUENCE</scope>
</reference>
<dbReference type="AlphaFoldDB" id="A0A0W8FC98"/>
<sequence length="52" mass="6089">MSEKKHACDSCPLRRYSDKHPDSVVARIWRWHTGWCPGWKAYQVSLAETASR</sequence>
<accession>A0A0W8FC98</accession>
<proteinExistence type="predicted"/>
<comment type="caution">
    <text evidence="1">The sequence shown here is derived from an EMBL/GenBank/DDBJ whole genome shotgun (WGS) entry which is preliminary data.</text>
</comment>
<dbReference type="EMBL" id="LNQE01001375">
    <property type="protein sequence ID" value="KUG18516.1"/>
    <property type="molecule type" value="Genomic_DNA"/>
</dbReference>
<name>A0A0W8FC98_9ZZZZ</name>
<organism evidence="1">
    <name type="scientific">hydrocarbon metagenome</name>
    <dbReference type="NCBI Taxonomy" id="938273"/>
    <lineage>
        <taxon>unclassified sequences</taxon>
        <taxon>metagenomes</taxon>
        <taxon>ecological metagenomes</taxon>
    </lineage>
</organism>
<gene>
    <name evidence="1" type="ORF">ASZ90_011752</name>
</gene>
<protein>
    <submittedName>
        <fullName evidence="1">Uncharacterized protein</fullName>
    </submittedName>
</protein>